<dbReference type="EMBL" id="JAGGKK010000012">
    <property type="protein sequence ID" value="MBP1949381.1"/>
    <property type="molecule type" value="Genomic_DNA"/>
</dbReference>
<dbReference type="Proteomes" id="UP001519328">
    <property type="component" value="Unassembled WGS sequence"/>
</dbReference>
<dbReference type="RefSeq" id="WP_209480888.1">
    <property type="nucleotide sequence ID" value="NZ_JAGGKK010000012.1"/>
</dbReference>
<comment type="caution">
    <text evidence="1">The sequence shown here is derived from an EMBL/GenBank/DDBJ whole genome shotgun (WGS) entry which is preliminary data.</text>
</comment>
<evidence type="ECO:0000313" key="1">
    <source>
        <dbReference type="EMBL" id="MBP1949381.1"/>
    </source>
</evidence>
<protein>
    <submittedName>
        <fullName evidence="1">Uncharacterized protein</fullName>
    </submittedName>
</protein>
<organism evidence="1 2">
    <name type="scientific">Virgibacillus litoralis</name>
    <dbReference type="NCBI Taxonomy" id="578221"/>
    <lineage>
        <taxon>Bacteria</taxon>
        <taxon>Bacillati</taxon>
        <taxon>Bacillota</taxon>
        <taxon>Bacilli</taxon>
        <taxon>Bacillales</taxon>
        <taxon>Bacillaceae</taxon>
        <taxon>Virgibacillus</taxon>
    </lineage>
</organism>
<evidence type="ECO:0000313" key="2">
    <source>
        <dbReference type="Proteomes" id="UP001519328"/>
    </source>
</evidence>
<accession>A0ABS4HEP6</accession>
<keyword evidence="2" id="KW-1185">Reference proteome</keyword>
<gene>
    <name evidence="1" type="ORF">J2Z82_002318</name>
</gene>
<proteinExistence type="predicted"/>
<sequence>MNYKKESTDYMSDYLNSKYEEYSNDILSEGLKKDATFGGDFLNINFTTLLDKIIFVLFYEFDKYDQVLKEIYSKIYKKLEMFEESEVDFLYAKCVEEIYNNNIDHWNVEGSYSNDKNPHIANEFVRKINQNIVDNISEYSGLELNPLLKEIQYDIENFSFNGPSESDDYNINNYWEEFCFQMQYGEGMLLDTILGDIESHLYSKLANAPIKDIILLYITTDEFNYENYHMENNIPLPPRDDMLDEVVCKLLDEIKDIAANTFIPDFSSGEDWEDE</sequence>
<reference evidence="1 2" key="1">
    <citation type="submission" date="2021-03" db="EMBL/GenBank/DDBJ databases">
        <title>Genomic Encyclopedia of Type Strains, Phase IV (KMG-IV): sequencing the most valuable type-strain genomes for metagenomic binning, comparative biology and taxonomic classification.</title>
        <authorList>
            <person name="Goeker M."/>
        </authorList>
    </citation>
    <scope>NUCLEOTIDE SEQUENCE [LARGE SCALE GENOMIC DNA]</scope>
    <source>
        <strain evidence="1 2">DSM 21085</strain>
    </source>
</reference>
<name>A0ABS4HEP6_9BACI</name>